<dbReference type="Proteomes" id="UP000261600">
    <property type="component" value="Unplaced"/>
</dbReference>
<dbReference type="AlphaFoldDB" id="A0A3Q3IJI4"/>
<accession>A0A3Q3IJI4</accession>
<sequence length="59" mass="6489">VSPTLTVPTPRLSPSPTSLSQGMGLDGKEVKQKKTMKTGFDFNIMVVGKSQQDFWDIFS</sequence>
<reference evidence="2" key="2">
    <citation type="submission" date="2025-09" db="UniProtKB">
        <authorList>
            <consortium name="Ensembl"/>
        </authorList>
    </citation>
    <scope>IDENTIFICATION</scope>
</reference>
<feature type="compositionally biased region" description="Low complexity" evidence="1">
    <location>
        <begin position="1"/>
        <end position="20"/>
    </location>
</feature>
<keyword evidence="3" id="KW-1185">Reference proteome</keyword>
<evidence type="ECO:0000313" key="3">
    <source>
        <dbReference type="Proteomes" id="UP000261600"/>
    </source>
</evidence>
<dbReference type="Ensembl" id="ENSMALT00000000423.1">
    <property type="protein sequence ID" value="ENSMALP00000000391.1"/>
    <property type="gene ID" value="ENSMALG00000000344.1"/>
</dbReference>
<name>A0A3Q3IJI4_MONAL</name>
<feature type="region of interest" description="Disordered" evidence="1">
    <location>
        <begin position="1"/>
        <end position="27"/>
    </location>
</feature>
<reference evidence="2" key="1">
    <citation type="submission" date="2025-08" db="UniProtKB">
        <authorList>
            <consortium name="Ensembl"/>
        </authorList>
    </citation>
    <scope>IDENTIFICATION</scope>
</reference>
<protein>
    <submittedName>
        <fullName evidence="2">Uncharacterized protein</fullName>
    </submittedName>
</protein>
<evidence type="ECO:0000256" key="1">
    <source>
        <dbReference type="SAM" id="MobiDB-lite"/>
    </source>
</evidence>
<organism evidence="2 3">
    <name type="scientific">Monopterus albus</name>
    <name type="common">Swamp eel</name>
    <dbReference type="NCBI Taxonomy" id="43700"/>
    <lineage>
        <taxon>Eukaryota</taxon>
        <taxon>Metazoa</taxon>
        <taxon>Chordata</taxon>
        <taxon>Craniata</taxon>
        <taxon>Vertebrata</taxon>
        <taxon>Euteleostomi</taxon>
        <taxon>Actinopterygii</taxon>
        <taxon>Neopterygii</taxon>
        <taxon>Teleostei</taxon>
        <taxon>Neoteleostei</taxon>
        <taxon>Acanthomorphata</taxon>
        <taxon>Anabantaria</taxon>
        <taxon>Synbranchiformes</taxon>
        <taxon>Synbranchidae</taxon>
        <taxon>Monopterus</taxon>
    </lineage>
</organism>
<evidence type="ECO:0000313" key="2">
    <source>
        <dbReference type="Ensembl" id="ENSMALP00000000391.1"/>
    </source>
</evidence>
<proteinExistence type="predicted"/>